<organism evidence="2 3">
    <name type="scientific">Bradyrhizobium sediminis</name>
    <dbReference type="NCBI Taxonomy" id="2840469"/>
    <lineage>
        <taxon>Bacteria</taxon>
        <taxon>Pseudomonadati</taxon>
        <taxon>Pseudomonadota</taxon>
        <taxon>Alphaproteobacteria</taxon>
        <taxon>Hyphomicrobiales</taxon>
        <taxon>Nitrobacteraceae</taxon>
        <taxon>Bradyrhizobium</taxon>
    </lineage>
</organism>
<reference evidence="2" key="1">
    <citation type="submission" date="2021-06" db="EMBL/GenBank/DDBJ databases">
        <title>Bradyrhizobium sp. S2-11-2 Genome sequencing.</title>
        <authorList>
            <person name="Jin L."/>
        </authorList>
    </citation>
    <scope>NUCLEOTIDE SEQUENCE</scope>
    <source>
        <strain evidence="2">S2-11-2</strain>
    </source>
</reference>
<sequence>MMALSKQMLDQEPSEIEMLLPWHAAGTLNVRDSRRVDEALARDLALARQYAAIREEYAETISLNESLGAPSARAMQKLFAAIDGEPARTPSVSLNISARIAEFFASLSPRTLAWSTSLGALALLLQAGVIGAVLVKNQTSSFQTASLSTNAPVTRDLAAPAPPPPRALVRFAPDARIADITALLDSYQASIVDGAKGGLFRLQFGNSAMGKEEAAALLSRLQREKIVSLAVAAP</sequence>
<dbReference type="EMBL" id="CP076135">
    <property type="protein sequence ID" value="QWG20111.1"/>
    <property type="molecule type" value="Genomic_DNA"/>
</dbReference>
<keyword evidence="1" id="KW-0472">Membrane</keyword>
<gene>
    <name evidence="2" type="ORF">KMZ68_09930</name>
</gene>
<proteinExistence type="predicted"/>
<dbReference type="AlphaFoldDB" id="A0A975NSW3"/>
<dbReference type="Proteomes" id="UP000680805">
    <property type="component" value="Chromosome"/>
</dbReference>
<protein>
    <submittedName>
        <fullName evidence="2">Uncharacterized protein</fullName>
    </submittedName>
</protein>
<accession>A0A975NSW3</accession>
<dbReference type="RefSeq" id="WP_215615598.1">
    <property type="nucleotide sequence ID" value="NZ_CP076135.1"/>
</dbReference>
<dbReference type="KEGG" id="bsei:KMZ68_09930"/>
<evidence type="ECO:0000313" key="2">
    <source>
        <dbReference type="EMBL" id="QWG20111.1"/>
    </source>
</evidence>
<keyword evidence="1" id="KW-0812">Transmembrane</keyword>
<evidence type="ECO:0000256" key="1">
    <source>
        <dbReference type="SAM" id="Phobius"/>
    </source>
</evidence>
<name>A0A975NSW3_9BRAD</name>
<evidence type="ECO:0000313" key="3">
    <source>
        <dbReference type="Proteomes" id="UP000680805"/>
    </source>
</evidence>
<feature type="transmembrane region" description="Helical" evidence="1">
    <location>
        <begin position="112"/>
        <end position="135"/>
    </location>
</feature>
<keyword evidence="1" id="KW-1133">Transmembrane helix</keyword>